<keyword evidence="10" id="KW-1185">Reference proteome</keyword>
<dbReference type="Gene3D" id="3.40.50.300">
    <property type="entry name" value="P-loop containing nucleotide triphosphate hydrolases"/>
    <property type="match status" value="1"/>
</dbReference>
<dbReference type="InterPro" id="IPR006073">
    <property type="entry name" value="GTP-bd"/>
</dbReference>
<evidence type="ECO:0000256" key="1">
    <source>
        <dbReference type="ARBA" id="ARBA00001946"/>
    </source>
</evidence>
<keyword evidence="3" id="KW-0479">Metal-binding</keyword>
<dbReference type="PANTHER" id="PTHR47560:SF1">
    <property type="entry name" value="EXPRESSED PROTEIN"/>
    <property type="match status" value="1"/>
</dbReference>
<feature type="compositionally biased region" description="Polar residues" evidence="7">
    <location>
        <begin position="295"/>
        <end position="308"/>
    </location>
</feature>
<dbReference type="SUPFAM" id="SSF52540">
    <property type="entry name" value="P-loop containing nucleoside triphosphate hydrolases"/>
    <property type="match status" value="1"/>
</dbReference>
<evidence type="ECO:0000256" key="6">
    <source>
        <dbReference type="ARBA" id="ARBA00023134"/>
    </source>
</evidence>
<dbReference type="CDD" id="cd01876">
    <property type="entry name" value="YihA_EngB"/>
    <property type="match status" value="1"/>
</dbReference>
<accession>A0AAV3NGY1</accession>
<dbReference type="PANTHER" id="PTHR47560">
    <property type="entry name" value="EXPRESSED PROTEIN"/>
    <property type="match status" value="1"/>
</dbReference>
<dbReference type="InterPro" id="IPR027417">
    <property type="entry name" value="P-loop_NTPase"/>
</dbReference>
<comment type="similarity">
    <text evidence="2">Belongs to the TRAFAC class TrmE-Era-EngA-EngB-Septin-like GTPase superfamily. EngB GTPase family.</text>
</comment>
<feature type="compositionally biased region" description="Basic and acidic residues" evidence="7">
    <location>
        <begin position="173"/>
        <end position="186"/>
    </location>
</feature>
<dbReference type="GO" id="GO:0005525">
    <property type="term" value="F:GTP binding"/>
    <property type="evidence" value="ECO:0007669"/>
    <property type="project" value="UniProtKB-KW"/>
</dbReference>
<feature type="compositionally biased region" description="Basic and acidic residues" evidence="7">
    <location>
        <begin position="268"/>
        <end position="277"/>
    </location>
</feature>
<feature type="compositionally biased region" description="Basic residues" evidence="7">
    <location>
        <begin position="95"/>
        <end position="106"/>
    </location>
</feature>
<feature type="compositionally biased region" description="Basic and acidic residues" evidence="7">
    <location>
        <begin position="218"/>
        <end position="257"/>
    </location>
</feature>
<comment type="cofactor">
    <cofactor evidence="1">
        <name>Mg(2+)</name>
        <dbReference type="ChEBI" id="CHEBI:18420"/>
    </cofactor>
</comment>
<feature type="compositionally biased region" description="Basic and acidic residues" evidence="7">
    <location>
        <begin position="137"/>
        <end position="159"/>
    </location>
</feature>
<evidence type="ECO:0000256" key="4">
    <source>
        <dbReference type="ARBA" id="ARBA00022741"/>
    </source>
</evidence>
<keyword evidence="5" id="KW-0460">Magnesium</keyword>
<proteinExistence type="inferred from homology"/>
<dbReference type="PROSITE" id="PS51706">
    <property type="entry name" value="G_ENGB"/>
    <property type="match status" value="1"/>
</dbReference>
<keyword evidence="4" id="KW-0547">Nucleotide-binding</keyword>
<comment type="caution">
    <text evidence="9">The sequence shown here is derived from an EMBL/GenBank/DDBJ whole genome shotgun (WGS) entry which is preliminary data.</text>
</comment>
<gene>
    <name evidence="9" type="ORF">LIER_00302</name>
</gene>
<sequence length="709" mass="80211">MPVKTSFRESKARTGRVGVGRARSSGYGGENMNSNGRRRVSIKKERSSENGDENISLKDQRERMGVKGQSSRTERRESSSRNESAEFEEEIKDSKARKGGVIKGKARSSERSGENMKSSNRKTVGIRRSSGNGDENVNLKEQRERKSIKGKSSRTERRGPVSRNEMTASDYEGVIKDNTPRKEKVIIRKSRSSGNVGNDRRSISIRKTRSSGNGDENINLKDQLEGRSVKRRSSPTERRDMSSRDEQADFDCREQTKVKGMKQGLKSKRQDENKDMGNEEFQQENVSLKRKRVYSNKNSGNTETSNGKSMPKVAKNEVRVLKEKRMGKEKLEKSANKKFEGEKAMGNDNAEEPDQPKKKKRMRIDPYDFSNKRMDDGLITKDGEEKKKDLPKSSNGVEMSMNAQFRAIRPSQSILSYVEDNLLGRRREIEIKRAGYNIELPSPLDNIPFSTCSERERIEEPAFRNKLEFFAAAKLSSSFPPLELPEIAFAGRSNVGKSSMLNALTRQWGVVRTSDKPGLTQSINFFKLGSKLCLVDLPGYGFAYAKEEAKEAWEELVKEYVSTRVGLKRVCLLVDTKWGMKQRDYELVDLMERSKTKYQIVLTKTDLVFPIDVARRAMQIEESLKGKKSAVQPAMMVSSKSGAGIRICKGDKCDLTFLGTDSTIPHQTRFRFLTDLFNSPFGSMAQSTLTSELSMGFRFLLLLDLIVIS</sequence>
<evidence type="ECO:0000256" key="5">
    <source>
        <dbReference type="ARBA" id="ARBA00022842"/>
    </source>
</evidence>
<feature type="compositionally biased region" description="Basic and acidic residues" evidence="7">
    <location>
        <begin position="42"/>
        <end position="65"/>
    </location>
</feature>
<protein>
    <recommendedName>
        <fullName evidence="8">EngB-type G domain-containing protein</fullName>
    </recommendedName>
</protein>
<feature type="compositionally biased region" description="Basic and acidic residues" evidence="7">
    <location>
        <begin position="314"/>
        <end position="345"/>
    </location>
</feature>
<organism evidence="9 10">
    <name type="scientific">Lithospermum erythrorhizon</name>
    <name type="common">Purple gromwell</name>
    <name type="synonym">Lithospermum officinale var. erythrorhizon</name>
    <dbReference type="NCBI Taxonomy" id="34254"/>
    <lineage>
        <taxon>Eukaryota</taxon>
        <taxon>Viridiplantae</taxon>
        <taxon>Streptophyta</taxon>
        <taxon>Embryophyta</taxon>
        <taxon>Tracheophyta</taxon>
        <taxon>Spermatophyta</taxon>
        <taxon>Magnoliopsida</taxon>
        <taxon>eudicotyledons</taxon>
        <taxon>Gunneridae</taxon>
        <taxon>Pentapetalae</taxon>
        <taxon>asterids</taxon>
        <taxon>lamiids</taxon>
        <taxon>Boraginales</taxon>
        <taxon>Boraginaceae</taxon>
        <taxon>Boraginoideae</taxon>
        <taxon>Lithospermeae</taxon>
        <taxon>Lithospermum</taxon>
    </lineage>
</organism>
<reference evidence="9 10" key="1">
    <citation type="submission" date="2024-01" db="EMBL/GenBank/DDBJ databases">
        <title>The complete chloroplast genome sequence of Lithospermum erythrorhizon: insights into the phylogenetic relationship among Boraginaceae species and the maternal lineages of purple gromwells.</title>
        <authorList>
            <person name="Okada T."/>
            <person name="Watanabe K."/>
        </authorList>
    </citation>
    <scope>NUCLEOTIDE SEQUENCE [LARGE SCALE GENOMIC DNA]</scope>
</reference>
<keyword evidence="6" id="KW-0342">GTP-binding</keyword>
<evidence type="ECO:0000259" key="8">
    <source>
        <dbReference type="PROSITE" id="PS51706"/>
    </source>
</evidence>
<dbReference type="Proteomes" id="UP001454036">
    <property type="component" value="Unassembled WGS sequence"/>
</dbReference>
<dbReference type="HAMAP" id="MF_00321">
    <property type="entry name" value="GTPase_EngB"/>
    <property type="match status" value="1"/>
</dbReference>
<dbReference type="NCBIfam" id="TIGR03598">
    <property type="entry name" value="GTPase_YsxC"/>
    <property type="match status" value="1"/>
</dbReference>
<feature type="compositionally biased region" description="Basic and acidic residues" evidence="7">
    <location>
        <begin position="363"/>
        <end position="391"/>
    </location>
</feature>
<evidence type="ECO:0000256" key="7">
    <source>
        <dbReference type="SAM" id="MobiDB-lite"/>
    </source>
</evidence>
<feature type="compositionally biased region" description="Basic and acidic residues" evidence="7">
    <location>
        <begin position="72"/>
        <end position="84"/>
    </location>
</feature>
<dbReference type="Pfam" id="PF01926">
    <property type="entry name" value="MMR_HSR1"/>
    <property type="match status" value="1"/>
</dbReference>
<feature type="region of interest" description="Disordered" evidence="7">
    <location>
        <begin position="1"/>
        <end position="396"/>
    </location>
</feature>
<evidence type="ECO:0000256" key="3">
    <source>
        <dbReference type="ARBA" id="ARBA00022723"/>
    </source>
</evidence>
<feature type="compositionally biased region" description="Basic and acidic residues" evidence="7">
    <location>
        <begin position="1"/>
        <end position="12"/>
    </location>
</feature>
<dbReference type="InterPro" id="IPR030393">
    <property type="entry name" value="G_ENGB_dom"/>
</dbReference>
<name>A0AAV3NGY1_LITER</name>
<evidence type="ECO:0000313" key="10">
    <source>
        <dbReference type="Proteomes" id="UP001454036"/>
    </source>
</evidence>
<dbReference type="InterPro" id="IPR019987">
    <property type="entry name" value="GTP-bd_ribosome_bio_YsxC"/>
</dbReference>
<feature type="compositionally biased region" description="Low complexity" evidence="7">
    <location>
        <begin position="15"/>
        <end position="25"/>
    </location>
</feature>
<feature type="domain" description="EngB-type G" evidence="8">
    <location>
        <begin position="483"/>
        <end position="658"/>
    </location>
</feature>
<evidence type="ECO:0000256" key="2">
    <source>
        <dbReference type="ARBA" id="ARBA00009638"/>
    </source>
</evidence>
<evidence type="ECO:0000313" key="9">
    <source>
        <dbReference type="EMBL" id="GAA0138585.1"/>
    </source>
</evidence>
<dbReference type="AlphaFoldDB" id="A0AAV3NGY1"/>
<dbReference type="GO" id="GO:0046872">
    <property type="term" value="F:metal ion binding"/>
    <property type="evidence" value="ECO:0007669"/>
    <property type="project" value="UniProtKB-KW"/>
</dbReference>
<dbReference type="EMBL" id="BAABME010000022">
    <property type="protein sequence ID" value="GAA0138585.1"/>
    <property type="molecule type" value="Genomic_DNA"/>
</dbReference>